<sequence>MFSTDSMKGLGYNTESLIGVAMVYVAHPKIFFWDKVMVNREVVLGCETKCGSFQTEIGENIEHGDGNHLKPMVVC</sequence>
<dbReference type="AlphaFoldDB" id="A0AAN9SJC3"/>
<dbReference type="EMBL" id="JAYMYS010000003">
    <property type="protein sequence ID" value="KAK7398969.1"/>
    <property type="molecule type" value="Genomic_DNA"/>
</dbReference>
<accession>A0AAN9SJC3</accession>
<dbReference type="Proteomes" id="UP001386955">
    <property type="component" value="Unassembled WGS sequence"/>
</dbReference>
<evidence type="ECO:0000313" key="2">
    <source>
        <dbReference type="Proteomes" id="UP001386955"/>
    </source>
</evidence>
<protein>
    <submittedName>
        <fullName evidence="1">Uncharacterized protein</fullName>
    </submittedName>
</protein>
<name>A0AAN9SJC3_PSOTE</name>
<keyword evidence="2" id="KW-1185">Reference proteome</keyword>
<evidence type="ECO:0000313" key="1">
    <source>
        <dbReference type="EMBL" id="KAK7398969.1"/>
    </source>
</evidence>
<gene>
    <name evidence="1" type="ORF">VNO78_10143</name>
</gene>
<proteinExistence type="predicted"/>
<reference evidence="1 2" key="1">
    <citation type="submission" date="2024-01" db="EMBL/GenBank/DDBJ databases">
        <title>The genomes of 5 underutilized Papilionoideae crops provide insights into root nodulation and disease resistanc.</title>
        <authorList>
            <person name="Jiang F."/>
        </authorList>
    </citation>
    <scope>NUCLEOTIDE SEQUENCE [LARGE SCALE GENOMIC DNA]</scope>
    <source>
        <strain evidence="1">DUOXIRENSHENG_FW03</strain>
        <tissue evidence="1">Leaves</tissue>
    </source>
</reference>
<organism evidence="1 2">
    <name type="scientific">Psophocarpus tetragonolobus</name>
    <name type="common">Winged bean</name>
    <name type="synonym">Dolichos tetragonolobus</name>
    <dbReference type="NCBI Taxonomy" id="3891"/>
    <lineage>
        <taxon>Eukaryota</taxon>
        <taxon>Viridiplantae</taxon>
        <taxon>Streptophyta</taxon>
        <taxon>Embryophyta</taxon>
        <taxon>Tracheophyta</taxon>
        <taxon>Spermatophyta</taxon>
        <taxon>Magnoliopsida</taxon>
        <taxon>eudicotyledons</taxon>
        <taxon>Gunneridae</taxon>
        <taxon>Pentapetalae</taxon>
        <taxon>rosids</taxon>
        <taxon>fabids</taxon>
        <taxon>Fabales</taxon>
        <taxon>Fabaceae</taxon>
        <taxon>Papilionoideae</taxon>
        <taxon>50 kb inversion clade</taxon>
        <taxon>NPAAA clade</taxon>
        <taxon>indigoferoid/millettioid clade</taxon>
        <taxon>Phaseoleae</taxon>
        <taxon>Psophocarpus</taxon>
    </lineage>
</organism>
<comment type="caution">
    <text evidence="1">The sequence shown here is derived from an EMBL/GenBank/DDBJ whole genome shotgun (WGS) entry which is preliminary data.</text>
</comment>